<reference evidence="3" key="1">
    <citation type="submission" date="2018-11" db="EMBL/GenBank/DDBJ databases">
        <title>Chitinophaga lutea sp.nov., isolate from arsenic contaminated soil.</title>
        <authorList>
            <person name="Zong Y."/>
        </authorList>
    </citation>
    <scope>NUCLEOTIDE SEQUENCE [LARGE SCALE GENOMIC DNA]</scope>
    <source>
        <strain evidence="3">YLT18</strain>
    </source>
</reference>
<keyword evidence="1" id="KW-0472">Membrane</keyword>
<dbReference type="Proteomes" id="UP000279089">
    <property type="component" value="Unassembled WGS sequence"/>
</dbReference>
<accession>A0A3N4MF72</accession>
<dbReference type="EMBL" id="RMBX01000002">
    <property type="protein sequence ID" value="RPD42662.1"/>
    <property type="molecule type" value="Genomic_DNA"/>
</dbReference>
<name>A0A3N4MF72_9BACT</name>
<keyword evidence="1" id="KW-1133">Transmembrane helix</keyword>
<dbReference type="RefSeq" id="WP_120515193.1">
    <property type="nucleotide sequence ID" value="NZ_QXZY01000003.1"/>
</dbReference>
<evidence type="ECO:0000256" key="1">
    <source>
        <dbReference type="SAM" id="Phobius"/>
    </source>
</evidence>
<protein>
    <submittedName>
        <fullName evidence="2">Uncharacterized protein</fullName>
    </submittedName>
</protein>
<gene>
    <name evidence="2" type="ORF">EG028_05715</name>
</gene>
<evidence type="ECO:0000313" key="2">
    <source>
        <dbReference type="EMBL" id="RPD42662.1"/>
    </source>
</evidence>
<sequence>MITLLTLALIVFHLVVITRLLTVDAREKKPNRLHEPTMKQIVGFCALVLVIGGSMVLVLPGILVGYLGDWVMRKNGKNKS</sequence>
<organism evidence="2 3">
    <name type="scientific">Chitinophaga barathri</name>
    <dbReference type="NCBI Taxonomy" id="1647451"/>
    <lineage>
        <taxon>Bacteria</taxon>
        <taxon>Pseudomonadati</taxon>
        <taxon>Bacteroidota</taxon>
        <taxon>Chitinophagia</taxon>
        <taxon>Chitinophagales</taxon>
        <taxon>Chitinophagaceae</taxon>
        <taxon>Chitinophaga</taxon>
    </lineage>
</organism>
<keyword evidence="3" id="KW-1185">Reference proteome</keyword>
<comment type="caution">
    <text evidence="2">The sequence shown here is derived from an EMBL/GenBank/DDBJ whole genome shotgun (WGS) entry which is preliminary data.</text>
</comment>
<feature type="transmembrane region" description="Helical" evidence="1">
    <location>
        <begin position="41"/>
        <end position="67"/>
    </location>
</feature>
<keyword evidence="1" id="KW-0812">Transmembrane</keyword>
<proteinExistence type="predicted"/>
<dbReference type="AlphaFoldDB" id="A0A3N4MF72"/>
<evidence type="ECO:0000313" key="3">
    <source>
        <dbReference type="Proteomes" id="UP000279089"/>
    </source>
</evidence>